<evidence type="ECO:0000256" key="7">
    <source>
        <dbReference type="SAM" id="Phobius"/>
    </source>
</evidence>
<protein>
    <recommendedName>
        <fullName evidence="9">Phospho-N-acetylmuramoyl-pentapeptide-transferase</fullName>
    </recommendedName>
</protein>
<evidence type="ECO:0000256" key="5">
    <source>
        <dbReference type="ARBA" id="ARBA00022989"/>
    </source>
</evidence>
<organism evidence="8">
    <name type="scientific">marine sediment metagenome</name>
    <dbReference type="NCBI Taxonomy" id="412755"/>
    <lineage>
        <taxon>unclassified sequences</taxon>
        <taxon>metagenomes</taxon>
        <taxon>ecological metagenomes</taxon>
    </lineage>
</organism>
<dbReference type="PANTHER" id="PTHR22926">
    <property type="entry name" value="PHOSPHO-N-ACETYLMURAMOYL-PENTAPEPTIDE-TRANSFERASE"/>
    <property type="match status" value="1"/>
</dbReference>
<evidence type="ECO:0000313" key="8">
    <source>
        <dbReference type="EMBL" id="KKN62336.1"/>
    </source>
</evidence>
<accession>A0A0F9UMB6</accession>
<proteinExistence type="inferred from homology"/>
<evidence type="ECO:0000256" key="3">
    <source>
        <dbReference type="ARBA" id="ARBA00022679"/>
    </source>
</evidence>
<dbReference type="GO" id="GO:0008963">
    <property type="term" value="F:phospho-N-acetylmuramoyl-pentapeptide-transferase activity"/>
    <property type="evidence" value="ECO:0007669"/>
    <property type="project" value="InterPro"/>
</dbReference>
<dbReference type="CDD" id="cd06852">
    <property type="entry name" value="GT_MraY"/>
    <property type="match status" value="1"/>
</dbReference>
<comment type="caution">
    <text evidence="8">The sequence shown here is derived from an EMBL/GenBank/DDBJ whole genome shotgun (WGS) entry which is preliminary data.</text>
</comment>
<keyword evidence="5 7" id="KW-1133">Transmembrane helix</keyword>
<keyword evidence="3" id="KW-0808">Transferase</keyword>
<evidence type="ECO:0008006" key="9">
    <source>
        <dbReference type="Google" id="ProtNLM"/>
    </source>
</evidence>
<feature type="transmembrane region" description="Helical" evidence="7">
    <location>
        <begin position="168"/>
        <end position="191"/>
    </location>
</feature>
<feature type="transmembrane region" description="Helical" evidence="7">
    <location>
        <begin position="349"/>
        <end position="369"/>
    </location>
</feature>
<comment type="similarity">
    <text evidence="2">Belongs to the glycosyltransferase 4 family. MraY subfamily.</text>
</comment>
<reference evidence="8" key="1">
    <citation type="journal article" date="2015" name="Nature">
        <title>Complex archaea that bridge the gap between prokaryotes and eukaryotes.</title>
        <authorList>
            <person name="Spang A."/>
            <person name="Saw J.H."/>
            <person name="Jorgensen S.L."/>
            <person name="Zaremba-Niedzwiedzka K."/>
            <person name="Martijn J."/>
            <person name="Lind A.E."/>
            <person name="van Eijk R."/>
            <person name="Schleper C."/>
            <person name="Guy L."/>
            <person name="Ettema T.J."/>
        </authorList>
    </citation>
    <scope>NUCLEOTIDE SEQUENCE</scope>
</reference>
<evidence type="ECO:0000256" key="6">
    <source>
        <dbReference type="ARBA" id="ARBA00023136"/>
    </source>
</evidence>
<dbReference type="GO" id="GO:0071555">
    <property type="term" value="P:cell wall organization"/>
    <property type="evidence" value="ECO:0007669"/>
    <property type="project" value="TreeGrafter"/>
</dbReference>
<dbReference type="AlphaFoldDB" id="A0A0F9UMB6"/>
<feature type="transmembrane region" description="Helical" evidence="7">
    <location>
        <begin position="130"/>
        <end position="148"/>
    </location>
</feature>
<dbReference type="PROSITE" id="PS01348">
    <property type="entry name" value="MRAY_2"/>
    <property type="match status" value="1"/>
</dbReference>
<evidence type="ECO:0000256" key="2">
    <source>
        <dbReference type="ARBA" id="ARBA00005583"/>
    </source>
</evidence>
<dbReference type="EMBL" id="LAZR01000628">
    <property type="protein sequence ID" value="KKN62336.1"/>
    <property type="molecule type" value="Genomic_DNA"/>
</dbReference>
<feature type="transmembrane region" description="Helical" evidence="7">
    <location>
        <begin position="203"/>
        <end position="229"/>
    </location>
</feature>
<dbReference type="Pfam" id="PF00953">
    <property type="entry name" value="Glycos_transf_4"/>
    <property type="match status" value="1"/>
</dbReference>
<sequence length="386" mass="41640">MFSWLLNEEQLILRMVGAGVVGFVLVWLAAPRTIRFLIRSKLGDRPVFDHADLNQLTRHKSNTPTMGGALVVIAILVSVLLFGNLAKMYVRLSLFGLVWLGVLGGVDDWLKLRRIAGATGRDGLRSWEKILFQIAGAVILAWATWRYGSQSTPEGATINPAHGLVLPFIPYPIALAMPVYTLIAVITMVGASNAVNLTDGMDGLATGCLTSVCAVLLLLSWVVGVAAWAEFLRVPLVAGAAEMTVICAAMLGACLGFLWYNAHPAQVFMGDTGSLPLGGLLGYIAVVTRQEVILLLAGGVFVIEAASVMLQVGYFKLTKPPGGGEGKRLFRCAPIHHHFHLAGWAESKVVIRFWILSILFATLALATFLSQRLWRDPIGSADGLIR</sequence>
<feature type="transmembrane region" description="Helical" evidence="7">
    <location>
        <begin position="235"/>
        <end position="260"/>
    </location>
</feature>
<dbReference type="HAMAP" id="MF_00038">
    <property type="entry name" value="MraY"/>
    <property type="match status" value="1"/>
</dbReference>
<gene>
    <name evidence="8" type="ORF">LCGC14_0512990</name>
</gene>
<feature type="transmembrane region" description="Helical" evidence="7">
    <location>
        <begin position="66"/>
        <end position="86"/>
    </location>
</feature>
<keyword evidence="4 7" id="KW-0812">Transmembrane</keyword>
<dbReference type="InterPro" id="IPR000715">
    <property type="entry name" value="Glycosyl_transferase_4"/>
</dbReference>
<dbReference type="GO" id="GO:0044038">
    <property type="term" value="P:cell wall macromolecule biosynthetic process"/>
    <property type="evidence" value="ECO:0007669"/>
    <property type="project" value="TreeGrafter"/>
</dbReference>
<evidence type="ECO:0000256" key="1">
    <source>
        <dbReference type="ARBA" id="ARBA00004141"/>
    </source>
</evidence>
<evidence type="ECO:0000256" key="4">
    <source>
        <dbReference type="ARBA" id="ARBA00022692"/>
    </source>
</evidence>
<feature type="transmembrane region" description="Helical" evidence="7">
    <location>
        <begin position="267"/>
        <end position="286"/>
    </location>
</feature>
<dbReference type="GO" id="GO:0005886">
    <property type="term" value="C:plasma membrane"/>
    <property type="evidence" value="ECO:0007669"/>
    <property type="project" value="TreeGrafter"/>
</dbReference>
<dbReference type="PANTHER" id="PTHR22926:SF5">
    <property type="entry name" value="PHOSPHO-N-ACETYLMURAMOYL-PENTAPEPTIDE-TRANSFERASE HOMOLOG"/>
    <property type="match status" value="1"/>
</dbReference>
<dbReference type="NCBIfam" id="TIGR00445">
    <property type="entry name" value="mraY"/>
    <property type="match status" value="1"/>
</dbReference>
<feature type="transmembrane region" description="Helical" evidence="7">
    <location>
        <begin position="12"/>
        <end position="30"/>
    </location>
</feature>
<dbReference type="InterPro" id="IPR018480">
    <property type="entry name" value="PNAcMuramoyl-5peptid_Trfase_CS"/>
</dbReference>
<dbReference type="PROSITE" id="PS01347">
    <property type="entry name" value="MRAY_1"/>
    <property type="match status" value="1"/>
</dbReference>
<feature type="transmembrane region" description="Helical" evidence="7">
    <location>
        <begin position="292"/>
        <end position="310"/>
    </location>
</feature>
<comment type="subcellular location">
    <subcellularLocation>
        <location evidence="1">Membrane</location>
        <topology evidence="1">Multi-pass membrane protein</topology>
    </subcellularLocation>
</comment>
<feature type="transmembrane region" description="Helical" evidence="7">
    <location>
        <begin position="92"/>
        <end position="110"/>
    </location>
</feature>
<dbReference type="InterPro" id="IPR003524">
    <property type="entry name" value="PNAcMuramoyl-5peptid_Trfase"/>
</dbReference>
<keyword evidence="6 7" id="KW-0472">Membrane</keyword>
<name>A0A0F9UMB6_9ZZZZ</name>